<sequence>MESVAETSCSAREIDGWGLYLNFVWVGGIFSEGLGLGLSIVGFDGEIPWVFQGIVGLWMVIGR</sequence>
<protein>
    <submittedName>
        <fullName evidence="1">Uncharacterized protein</fullName>
    </submittedName>
</protein>
<evidence type="ECO:0000313" key="2">
    <source>
        <dbReference type="Proteomes" id="UP000008177"/>
    </source>
</evidence>
<proteinExistence type="predicted"/>
<organism evidence="1 2">
    <name type="scientific">Botryotinia fuckeliana (strain T4)</name>
    <name type="common">Noble rot fungus</name>
    <name type="synonym">Botrytis cinerea</name>
    <dbReference type="NCBI Taxonomy" id="999810"/>
    <lineage>
        <taxon>Eukaryota</taxon>
        <taxon>Fungi</taxon>
        <taxon>Dikarya</taxon>
        <taxon>Ascomycota</taxon>
        <taxon>Pezizomycotina</taxon>
        <taxon>Leotiomycetes</taxon>
        <taxon>Helotiales</taxon>
        <taxon>Sclerotiniaceae</taxon>
        <taxon>Botrytis</taxon>
    </lineage>
</organism>
<name>G2YF29_BOTF4</name>
<dbReference type="HOGENOM" id="CLU_2885522_0_0_1"/>
<dbReference type="EMBL" id="FQ790325">
    <property type="protein sequence ID" value="CCD50422.1"/>
    <property type="molecule type" value="Genomic_DNA"/>
</dbReference>
<dbReference type="InParanoid" id="G2YF29"/>
<evidence type="ECO:0000313" key="1">
    <source>
        <dbReference type="EMBL" id="CCD50422.1"/>
    </source>
</evidence>
<gene>
    <name evidence="1" type="ORF">BofuT4_uP091090.1</name>
</gene>
<accession>G2YF29</accession>
<dbReference type="Proteomes" id="UP000008177">
    <property type="component" value="Unplaced contigs"/>
</dbReference>
<reference evidence="2" key="1">
    <citation type="journal article" date="2011" name="PLoS Genet.">
        <title>Genomic analysis of the necrotrophic fungal pathogens Sclerotinia sclerotiorum and Botrytis cinerea.</title>
        <authorList>
            <person name="Amselem J."/>
            <person name="Cuomo C.A."/>
            <person name="van Kan J.A."/>
            <person name="Viaud M."/>
            <person name="Benito E.P."/>
            <person name="Couloux A."/>
            <person name="Coutinho P.M."/>
            <person name="de Vries R.P."/>
            <person name="Dyer P.S."/>
            <person name="Fillinger S."/>
            <person name="Fournier E."/>
            <person name="Gout L."/>
            <person name="Hahn M."/>
            <person name="Kohn L."/>
            <person name="Lapalu N."/>
            <person name="Plummer K.M."/>
            <person name="Pradier J.M."/>
            <person name="Quevillon E."/>
            <person name="Sharon A."/>
            <person name="Simon A."/>
            <person name="ten Have A."/>
            <person name="Tudzynski B."/>
            <person name="Tudzynski P."/>
            <person name="Wincker P."/>
            <person name="Andrew M."/>
            <person name="Anthouard V."/>
            <person name="Beever R.E."/>
            <person name="Beffa R."/>
            <person name="Benoit I."/>
            <person name="Bouzid O."/>
            <person name="Brault B."/>
            <person name="Chen Z."/>
            <person name="Choquer M."/>
            <person name="Collemare J."/>
            <person name="Cotton P."/>
            <person name="Danchin E.G."/>
            <person name="Da Silva C."/>
            <person name="Gautier A."/>
            <person name="Giraud C."/>
            <person name="Giraud T."/>
            <person name="Gonzalez C."/>
            <person name="Grossetete S."/>
            <person name="Guldener U."/>
            <person name="Henrissat B."/>
            <person name="Howlett B.J."/>
            <person name="Kodira C."/>
            <person name="Kretschmer M."/>
            <person name="Lappartient A."/>
            <person name="Leroch M."/>
            <person name="Levis C."/>
            <person name="Mauceli E."/>
            <person name="Neuveglise C."/>
            <person name="Oeser B."/>
            <person name="Pearson M."/>
            <person name="Poulain J."/>
            <person name="Poussereau N."/>
            <person name="Quesneville H."/>
            <person name="Rascle C."/>
            <person name="Schumacher J."/>
            <person name="Segurens B."/>
            <person name="Sexton A."/>
            <person name="Silva E."/>
            <person name="Sirven C."/>
            <person name="Soanes D.M."/>
            <person name="Talbot N.J."/>
            <person name="Templeton M."/>
            <person name="Yandava C."/>
            <person name="Yarden O."/>
            <person name="Zeng Q."/>
            <person name="Rollins J.A."/>
            <person name="Lebrun M.H."/>
            <person name="Dickman M."/>
        </authorList>
    </citation>
    <scope>NUCLEOTIDE SEQUENCE [LARGE SCALE GENOMIC DNA]</scope>
    <source>
        <strain evidence="2">T4</strain>
    </source>
</reference>
<dbReference type="AlphaFoldDB" id="G2YF29"/>